<reference evidence="10 11" key="1">
    <citation type="journal article" date="2012" name="J. Bacteriol.">
        <title>Genome sequences for six rhodanobacter strains, isolated from soils and the terrestrial subsurface, with variable denitrification capabilities.</title>
        <authorList>
            <person name="Kostka J.E."/>
            <person name="Green S.J."/>
            <person name="Rishishwar L."/>
            <person name="Prakash O."/>
            <person name="Katz L.S."/>
            <person name="Marino-Ramirez L."/>
            <person name="Jordan I.K."/>
            <person name="Munk C."/>
            <person name="Ivanova N."/>
            <person name="Mikhailova N."/>
            <person name="Watson D.B."/>
            <person name="Brown S.D."/>
            <person name="Palumbo A.V."/>
            <person name="Brooks S.C."/>
        </authorList>
    </citation>
    <scope>NUCLEOTIDE SEQUENCE [LARGE SCALE GENOMIC DNA]</scope>
    <source>
        <strain evidence="11">Jip2T</strain>
    </source>
</reference>
<accession>I4VMQ9</accession>
<dbReference type="PATRIC" id="fig|1163408.3.peg.2480"/>
<dbReference type="Pfam" id="PF11612">
    <property type="entry name" value="T2SSJ"/>
    <property type="match status" value="1"/>
</dbReference>
<keyword evidence="5" id="KW-0488">Methylation</keyword>
<dbReference type="InterPro" id="IPR012902">
    <property type="entry name" value="N_methyl_site"/>
</dbReference>
<dbReference type="PANTHER" id="PTHR39583:SF2">
    <property type="entry name" value="TYPE II SECRETION SYSTEM PROTEIN J"/>
    <property type="match status" value="1"/>
</dbReference>
<keyword evidence="6" id="KW-0997">Cell inner membrane</keyword>
<dbReference type="GO" id="GO:0015627">
    <property type="term" value="C:type II protein secretion system complex"/>
    <property type="evidence" value="ECO:0007669"/>
    <property type="project" value="InterPro"/>
</dbReference>
<evidence type="ECO:0000256" key="1">
    <source>
        <dbReference type="ARBA" id="ARBA00004377"/>
    </source>
</evidence>
<dbReference type="InterPro" id="IPR045584">
    <property type="entry name" value="Pilin-like"/>
</dbReference>
<dbReference type="PANTHER" id="PTHR39583">
    <property type="entry name" value="TYPE II SECRETION SYSTEM PROTEIN J-RELATED"/>
    <property type="match status" value="1"/>
</dbReference>
<proteinExistence type="inferred from homology"/>
<evidence type="ECO:0000256" key="9">
    <source>
        <dbReference type="ARBA" id="ARBA00023136"/>
    </source>
</evidence>
<dbReference type="Pfam" id="PF07963">
    <property type="entry name" value="N_methyl"/>
    <property type="match status" value="1"/>
</dbReference>
<evidence type="ECO:0000256" key="6">
    <source>
        <dbReference type="ARBA" id="ARBA00022519"/>
    </source>
</evidence>
<keyword evidence="7" id="KW-0812">Transmembrane</keyword>
<dbReference type="GO" id="GO:0005886">
    <property type="term" value="C:plasma membrane"/>
    <property type="evidence" value="ECO:0007669"/>
    <property type="project" value="UniProtKB-SubCell"/>
</dbReference>
<dbReference type="STRING" id="1163408.UU9_12153"/>
<dbReference type="InterPro" id="IPR051621">
    <property type="entry name" value="T2SS_protein_J"/>
</dbReference>
<dbReference type="RefSeq" id="WP_007082060.1">
    <property type="nucleotide sequence ID" value="NZ_AJXU01000051.1"/>
</dbReference>
<dbReference type="GO" id="GO:0015628">
    <property type="term" value="P:protein secretion by the type II secretion system"/>
    <property type="evidence" value="ECO:0007669"/>
    <property type="project" value="InterPro"/>
</dbReference>
<comment type="similarity">
    <text evidence="2">Belongs to the GSP J family.</text>
</comment>
<dbReference type="EMBL" id="AJXU01000051">
    <property type="protein sequence ID" value="EIL88500.1"/>
    <property type="molecule type" value="Genomic_DNA"/>
</dbReference>
<evidence type="ECO:0000256" key="3">
    <source>
        <dbReference type="ARBA" id="ARBA00021539"/>
    </source>
</evidence>
<keyword evidence="8" id="KW-1133">Transmembrane helix</keyword>
<comment type="caution">
    <text evidence="10">The sequence shown here is derived from an EMBL/GenBank/DDBJ whole genome shotgun (WGS) entry which is preliminary data.</text>
</comment>
<keyword evidence="4" id="KW-1003">Cell membrane</keyword>
<dbReference type="Gene3D" id="3.10.610.10">
    <property type="entry name" value="GSPII I/J protein-like"/>
    <property type="match status" value="1"/>
</dbReference>
<evidence type="ECO:0000256" key="5">
    <source>
        <dbReference type="ARBA" id="ARBA00022481"/>
    </source>
</evidence>
<evidence type="ECO:0000256" key="2">
    <source>
        <dbReference type="ARBA" id="ARBA00011084"/>
    </source>
</evidence>
<keyword evidence="11" id="KW-1185">Reference proteome</keyword>
<dbReference type="AlphaFoldDB" id="I4VMQ9"/>
<sequence>MIADKAHGFTLIELLTALLVLSLLTLMAYRGLGVVVASRDHIQTESTRWRQTVAFFTRFEGDLRLAAPRPVRKPSGIIPAWLGRADAVRAPRVEFSRFAGTDGIDTPRRVGYGINGNHQVELWIWPGLDLAGAAQPARYVVLEDVRRFDLQYMGSALIWSRVWPTMSSDPALPLAVRLQIEFDSGETVVRVFALHA</sequence>
<name>I4VMQ9_9GAMM</name>
<organism evidence="10 11">
    <name type="scientific">Rhodanobacter fulvus Jip2</name>
    <dbReference type="NCBI Taxonomy" id="1163408"/>
    <lineage>
        <taxon>Bacteria</taxon>
        <taxon>Pseudomonadati</taxon>
        <taxon>Pseudomonadota</taxon>
        <taxon>Gammaproteobacteria</taxon>
        <taxon>Lysobacterales</taxon>
        <taxon>Rhodanobacteraceae</taxon>
        <taxon>Rhodanobacter</taxon>
    </lineage>
</organism>
<dbReference type="Proteomes" id="UP000004210">
    <property type="component" value="Unassembled WGS sequence"/>
</dbReference>
<keyword evidence="9" id="KW-0472">Membrane</keyword>
<evidence type="ECO:0000256" key="8">
    <source>
        <dbReference type="ARBA" id="ARBA00022989"/>
    </source>
</evidence>
<dbReference type="eggNOG" id="COG4795">
    <property type="taxonomic scope" value="Bacteria"/>
</dbReference>
<dbReference type="PROSITE" id="PS00409">
    <property type="entry name" value="PROKAR_NTER_METHYL"/>
    <property type="match status" value="1"/>
</dbReference>
<evidence type="ECO:0000313" key="11">
    <source>
        <dbReference type="Proteomes" id="UP000004210"/>
    </source>
</evidence>
<evidence type="ECO:0000313" key="10">
    <source>
        <dbReference type="EMBL" id="EIL88500.1"/>
    </source>
</evidence>
<gene>
    <name evidence="10" type="ORF">UU9_12153</name>
</gene>
<dbReference type="SUPFAM" id="SSF54523">
    <property type="entry name" value="Pili subunits"/>
    <property type="match status" value="1"/>
</dbReference>
<evidence type="ECO:0000256" key="4">
    <source>
        <dbReference type="ARBA" id="ARBA00022475"/>
    </source>
</evidence>
<protein>
    <recommendedName>
        <fullName evidence="3">Type II secretion system protein J</fullName>
    </recommendedName>
</protein>
<dbReference type="NCBIfam" id="TIGR02532">
    <property type="entry name" value="IV_pilin_GFxxxE"/>
    <property type="match status" value="1"/>
</dbReference>
<comment type="subcellular location">
    <subcellularLocation>
        <location evidence="1">Cell inner membrane</location>
        <topology evidence="1">Single-pass membrane protein</topology>
    </subcellularLocation>
</comment>
<dbReference type="InterPro" id="IPR010055">
    <property type="entry name" value="T2SS_protein-GspJ"/>
</dbReference>
<evidence type="ECO:0000256" key="7">
    <source>
        <dbReference type="ARBA" id="ARBA00022692"/>
    </source>
</evidence>